<dbReference type="GO" id="GO:0046872">
    <property type="term" value="F:metal ion binding"/>
    <property type="evidence" value="ECO:0007669"/>
    <property type="project" value="UniProtKB-KW"/>
</dbReference>
<keyword evidence="2" id="KW-0479">Metal-binding</keyword>
<dbReference type="InterPro" id="IPR012312">
    <property type="entry name" value="Hemerythrin-like"/>
</dbReference>
<keyword evidence="3" id="KW-0408">Iron</keyword>
<comment type="caution">
    <text evidence="5">The sequence shown here is derived from an EMBL/GenBank/DDBJ whole genome shotgun (WGS) entry which is preliminary data.</text>
</comment>
<reference evidence="5" key="1">
    <citation type="submission" date="2013-08" db="EMBL/GenBank/DDBJ databases">
        <authorList>
            <person name="Mendez C."/>
            <person name="Richter M."/>
            <person name="Ferrer M."/>
            <person name="Sanchez J."/>
        </authorList>
    </citation>
    <scope>NUCLEOTIDE SEQUENCE</scope>
</reference>
<protein>
    <submittedName>
        <fullName evidence="5">Hemerythrin-like metal-binding protein</fullName>
    </submittedName>
</protein>
<dbReference type="Pfam" id="PF01814">
    <property type="entry name" value="Hemerythrin"/>
    <property type="match status" value="1"/>
</dbReference>
<feature type="non-terminal residue" evidence="5">
    <location>
        <position position="87"/>
    </location>
</feature>
<dbReference type="Gene3D" id="1.20.120.50">
    <property type="entry name" value="Hemerythrin-like"/>
    <property type="match status" value="1"/>
</dbReference>
<sequence length="87" mass="9980">MSMELARQSPYPLRNSIDIFPWNDNFKTGLTAIDDQHRVLVSLLNTLASHVAFRSEALSLEEVFDALTDYTIYHFKSEEAIWATVFA</sequence>
<dbReference type="SUPFAM" id="SSF47188">
    <property type="entry name" value="Hemerythrin-like"/>
    <property type="match status" value="1"/>
</dbReference>
<evidence type="ECO:0000313" key="5">
    <source>
        <dbReference type="EMBL" id="EQD42935.1"/>
    </source>
</evidence>
<dbReference type="NCBIfam" id="TIGR02481">
    <property type="entry name" value="hemeryth_dom"/>
    <property type="match status" value="1"/>
</dbReference>
<evidence type="ECO:0000256" key="3">
    <source>
        <dbReference type="ARBA" id="ARBA00023004"/>
    </source>
</evidence>
<proteinExistence type="inferred from homology"/>
<organism evidence="5">
    <name type="scientific">mine drainage metagenome</name>
    <dbReference type="NCBI Taxonomy" id="410659"/>
    <lineage>
        <taxon>unclassified sequences</taxon>
        <taxon>metagenomes</taxon>
        <taxon>ecological metagenomes</taxon>
    </lineage>
</organism>
<dbReference type="EMBL" id="AUZX01011534">
    <property type="protein sequence ID" value="EQD42935.1"/>
    <property type="molecule type" value="Genomic_DNA"/>
</dbReference>
<reference evidence="5" key="2">
    <citation type="journal article" date="2014" name="ISME J.">
        <title>Microbial stratification in low pH oxic and suboxic macroscopic growths along an acid mine drainage.</title>
        <authorList>
            <person name="Mendez-Garcia C."/>
            <person name="Mesa V."/>
            <person name="Sprenger R.R."/>
            <person name="Richter M."/>
            <person name="Diez M.S."/>
            <person name="Solano J."/>
            <person name="Bargiela R."/>
            <person name="Golyshina O.V."/>
            <person name="Manteca A."/>
            <person name="Ramos J.L."/>
            <person name="Gallego J.R."/>
            <person name="Llorente I."/>
            <person name="Martins Dos Santos V.A."/>
            <person name="Jensen O.N."/>
            <person name="Pelaez A.I."/>
            <person name="Sanchez J."/>
            <person name="Ferrer M."/>
        </authorList>
    </citation>
    <scope>NUCLEOTIDE SEQUENCE</scope>
</reference>
<name>T1ALJ2_9ZZZZ</name>
<evidence type="ECO:0000259" key="4">
    <source>
        <dbReference type="Pfam" id="PF01814"/>
    </source>
</evidence>
<accession>T1ALJ2</accession>
<evidence type="ECO:0000256" key="1">
    <source>
        <dbReference type="ARBA" id="ARBA00010587"/>
    </source>
</evidence>
<feature type="domain" description="Hemerythrin-like" evidence="4">
    <location>
        <begin position="29"/>
        <end position="82"/>
    </location>
</feature>
<dbReference type="InterPro" id="IPR035938">
    <property type="entry name" value="Hemerythrin-like_sf"/>
</dbReference>
<evidence type="ECO:0000256" key="2">
    <source>
        <dbReference type="ARBA" id="ARBA00022723"/>
    </source>
</evidence>
<gene>
    <name evidence="5" type="ORF">B1A_15716</name>
</gene>
<dbReference type="CDD" id="cd12107">
    <property type="entry name" value="Hemerythrin"/>
    <property type="match status" value="1"/>
</dbReference>
<dbReference type="InterPro" id="IPR012827">
    <property type="entry name" value="Hemerythrin_metal-bd"/>
</dbReference>
<comment type="similarity">
    <text evidence="1">Belongs to the hemerythrin family.</text>
</comment>
<dbReference type="AlphaFoldDB" id="T1ALJ2"/>